<dbReference type="AlphaFoldDB" id="A0A4D5RB74"/>
<proteinExistence type="predicted"/>
<sequence>MYTLISLAAGQLNVVMCKSGTFGLVDLTNEFLCNKSVCTEYMTRSMILPLARRFFRKKIGFSHYLFGAERRFAYILLRSNTRRCIWMRMPR</sequence>
<protein>
    <submittedName>
        <fullName evidence="1">Uncharacterized protein</fullName>
    </submittedName>
</protein>
<reference evidence="1" key="1">
    <citation type="submission" date="2019-04" db="EMBL/GenBank/DDBJ databases">
        <title>An insight into the mialome of Ixodes scapularis.</title>
        <authorList>
            <person name="Ribeiro J.M."/>
            <person name="Mather T.N."/>
            <person name="Karim S."/>
        </authorList>
    </citation>
    <scope>NUCLEOTIDE SEQUENCE</scope>
</reference>
<organism evidence="1">
    <name type="scientific">Ixodes scapularis</name>
    <name type="common">Black-legged tick</name>
    <name type="synonym">Deer tick</name>
    <dbReference type="NCBI Taxonomy" id="6945"/>
    <lineage>
        <taxon>Eukaryota</taxon>
        <taxon>Metazoa</taxon>
        <taxon>Ecdysozoa</taxon>
        <taxon>Arthropoda</taxon>
        <taxon>Chelicerata</taxon>
        <taxon>Arachnida</taxon>
        <taxon>Acari</taxon>
        <taxon>Parasitiformes</taxon>
        <taxon>Ixodida</taxon>
        <taxon>Ixodoidea</taxon>
        <taxon>Ixodidae</taxon>
        <taxon>Ixodinae</taxon>
        <taxon>Ixodes</taxon>
    </lineage>
</organism>
<name>A0A4D5RB74_IXOSC</name>
<accession>A0A4D5RB74</accession>
<dbReference type="EMBL" id="GHJT01000402">
    <property type="protein sequence ID" value="MOY34373.1"/>
    <property type="molecule type" value="Transcribed_RNA"/>
</dbReference>
<evidence type="ECO:0000313" key="1">
    <source>
        <dbReference type="EMBL" id="MOY34373.1"/>
    </source>
</evidence>